<dbReference type="GO" id="GO:0140359">
    <property type="term" value="F:ABC-type transporter activity"/>
    <property type="evidence" value="ECO:0007669"/>
    <property type="project" value="InterPro"/>
</dbReference>
<feature type="transmembrane region" description="Helical" evidence="11">
    <location>
        <begin position="79"/>
        <end position="100"/>
    </location>
</feature>
<protein>
    <recommendedName>
        <fullName evidence="8">Iron-sulfur clusters transporter ABCB7, mitochondrial</fullName>
    </recommendedName>
    <alternativeName>
        <fullName evidence="9">ATP-binding cassette sub-family B member 7, mitochondrial</fullName>
    </alternativeName>
</protein>
<dbReference type="Gene3D" id="3.40.50.300">
    <property type="entry name" value="P-loop containing nucleotide triphosphate hydrolases"/>
    <property type="match status" value="1"/>
</dbReference>
<dbReference type="InterPro" id="IPR017871">
    <property type="entry name" value="ABC_transporter-like_CS"/>
</dbReference>
<evidence type="ECO:0000313" key="14">
    <source>
        <dbReference type="EMBL" id="CDW25704.1"/>
    </source>
</evidence>
<keyword evidence="2" id="KW-0813">Transport</keyword>
<keyword evidence="6 11" id="KW-1133">Transmembrane helix</keyword>
<dbReference type="PROSITE" id="PS00211">
    <property type="entry name" value="ABC_TRANSPORTER_1"/>
    <property type="match status" value="1"/>
</dbReference>
<dbReference type="InterPro" id="IPR003593">
    <property type="entry name" value="AAA+_ATPase"/>
</dbReference>
<dbReference type="FunFam" id="3.40.50.300:FF:000186">
    <property type="entry name" value="ATP-binding cassette sub-family B member 7, mitochondrial"/>
    <property type="match status" value="1"/>
</dbReference>
<keyword evidence="5 14" id="KW-0067">ATP-binding</keyword>
<dbReference type="OrthoDB" id="6500128at2759"/>
<dbReference type="InterPro" id="IPR003439">
    <property type="entry name" value="ABC_transporter-like_ATP-bd"/>
</dbReference>
<reference evidence="14" key="1">
    <citation type="submission" date="2014-05" db="EMBL/GenBank/DDBJ databases">
        <authorList>
            <person name="Chronopoulou M."/>
        </authorList>
    </citation>
    <scope>NUCLEOTIDE SEQUENCE</scope>
    <source>
        <tissue evidence="14">Whole organism</tissue>
    </source>
</reference>
<gene>
    <name evidence="14" type="primary">ABCB7</name>
</gene>
<dbReference type="PANTHER" id="PTHR24221:SF402">
    <property type="entry name" value="IRON-SULFUR CLUSTERS TRANSPORTER ABCB7, MITOCHONDRIAL"/>
    <property type="match status" value="1"/>
</dbReference>
<evidence type="ECO:0000259" key="13">
    <source>
        <dbReference type="PROSITE" id="PS50929"/>
    </source>
</evidence>
<dbReference type="PANTHER" id="PTHR24221">
    <property type="entry name" value="ATP-BINDING CASSETTE SUB-FAMILY B"/>
    <property type="match status" value="1"/>
</dbReference>
<evidence type="ECO:0000256" key="7">
    <source>
        <dbReference type="ARBA" id="ARBA00023136"/>
    </source>
</evidence>
<evidence type="ECO:0000256" key="5">
    <source>
        <dbReference type="ARBA" id="ARBA00022840"/>
    </source>
</evidence>
<organism evidence="14">
    <name type="scientific">Lepeophtheirus salmonis</name>
    <name type="common">Salmon louse</name>
    <name type="synonym">Caligus salmonis</name>
    <dbReference type="NCBI Taxonomy" id="72036"/>
    <lineage>
        <taxon>Eukaryota</taxon>
        <taxon>Metazoa</taxon>
        <taxon>Ecdysozoa</taxon>
        <taxon>Arthropoda</taxon>
        <taxon>Crustacea</taxon>
        <taxon>Multicrustacea</taxon>
        <taxon>Hexanauplia</taxon>
        <taxon>Copepoda</taxon>
        <taxon>Siphonostomatoida</taxon>
        <taxon>Caligidae</taxon>
        <taxon>Lepeophtheirus</taxon>
    </lineage>
</organism>
<dbReference type="InterPro" id="IPR027417">
    <property type="entry name" value="P-loop_NTPase"/>
</dbReference>
<dbReference type="Pfam" id="PF00664">
    <property type="entry name" value="ABC_membrane"/>
    <property type="match status" value="1"/>
</dbReference>
<keyword evidence="4" id="KW-0547">Nucleotide-binding</keyword>
<evidence type="ECO:0000256" key="8">
    <source>
        <dbReference type="ARBA" id="ARBA00041016"/>
    </source>
</evidence>
<sequence>MLFRLCGSSMARMSSRVLLKPKKGPLALWSKNCFTPGVSGLARTGIKVVPKDKVGPKEIFSTMFHHIWPKNEPQVRKRVMFALGLLVTAKLLNVSVPYFFKKAVDVLNSEANDYFSLGTPAETVFAMASAILIGYGCARAGAAGFNELRNAVFARVAQRSIRKIAQNVFLHLHNLDMSFHLNRQTGALSKVIDRGSRGISFALNAMVFNIFPTIFELGLVSGVLGYNFGANYAFTALGAVGMYSVFTLGITSWRTQFRVNMNKAENEAGNKAIDSLINYETVKYFNNEAYECQQYDKSLLKYETASLKTTESLSLLNFGQNAIFSVALSAIMMMAAKDISNGALTVGDLIMVNGLLFQLSLPLNFLGSVYREIRQSLIDMQVMFQLMATPSKITSSKGATEINFINNMEDASITFDDVKFGYNIDKNIANGLSFSVESGKTIAIVGESGSGKSTLVRLLYRFYEPQLGSIKIGNYNINEVTLDSLRRQISIVPQDCVLFNDTIFHNIKYGNLNCSDEDVYKVAKLAEIDNAIRSWPQGYLTQVGERGLKLSGGEKQRVAIARAALKDSPIIIFDEATSSLDSITETMIMKALKRVTSGKTAIIIAHRLSTVVHADEIFVLSNGKVIERGTHEELLNTRESRYSVLWESQHWHERTRLEKMINK</sequence>
<evidence type="ECO:0000256" key="11">
    <source>
        <dbReference type="SAM" id="Phobius"/>
    </source>
</evidence>
<evidence type="ECO:0000256" key="6">
    <source>
        <dbReference type="ARBA" id="ARBA00022989"/>
    </source>
</evidence>
<dbReference type="InterPro" id="IPR036640">
    <property type="entry name" value="ABC1_TM_sf"/>
</dbReference>
<evidence type="ECO:0000256" key="2">
    <source>
        <dbReference type="ARBA" id="ARBA00022448"/>
    </source>
</evidence>
<dbReference type="PROSITE" id="PS50893">
    <property type="entry name" value="ABC_TRANSPORTER_2"/>
    <property type="match status" value="1"/>
</dbReference>
<feature type="transmembrane region" description="Helical" evidence="11">
    <location>
        <begin position="232"/>
        <end position="253"/>
    </location>
</feature>
<dbReference type="GO" id="GO:0016887">
    <property type="term" value="F:ATP hydrolysis activity"/>
    <property type="evidence" value="ECO:0007669"/>
    <property type="project" value="InterPro"/>
</dbReference>
<proteinExistence type="predicted"/>
<dbReference type="GO" id="GO:0005743">
    <property type="term" value="C:mitochondrial inner membrane"/>
    <property type="evidence" value="ECO:0007669"/>
    <property type="project" value="UniProtKB-SubCell"/>
</dbReference>
<evidence type="ECO:0000256" key="4">
    <source>
        <dbReference type="ARBA" id="ARBA00022741"/>
    </source>
</evidence>
<evidence type="ECO:0000256" key="10">
    <source>
        <dbReference type="ARBA" id="ARBA00048046"/>
    </source>
</evidence>
<dbReference type="InterPro" id="IPR039421">
    <property type="entry name" value="Type_1_exporter"/>
</dbReference>
<dbReference type="SUPFAM" id="SSF90123">
    <property type="entry name" value="ABC transporter transmembrane region"/>
    <property type="match status" value="1"/>
</dbReference>
<keyword evidence="3 11" id="KW-0812">Transmembrane</keyword>
<accession>A0A0K2TID8</accession>
<keyword evidence="7 11" id="KW-0472">Membrane</keyword>
<evidence type="ECO:0000259" key="12">
    <source>
        <dbReference type="PROSITE" id="PS50893"/>
    </source>
</evidence>
<evidence type="ECO:0000256" key="9">
    <source>
        <dbReference type="ARBA" id="ARBA00042945"/>
    </source>
</evidence>
<evidence type="ECO:0000256" key="1">
    <source>
        <dbReference type="ARBA" id="ARBA00004448"/>
    </source>
</evidence>
<comment type="catalytic activity">
    <reaction evidence="10">
        <text>(glutathione)4[2Fe(III)-2S] cluster(in) + ATP + H2O = (glutathione)4[2Fe(III)-2S] cluster(out) + ADP + phosphate + H(+)</text>
        <dbReference type="Rhea" id="RHEA:67028"/>
        <dbReference type="ChEBI" id="CHEBI:15377"/>
        <dbReference type="ChEBI" id="CHEBI:15378"/>
        <dbReference type="ChEBI" id="CHEBI:30616"/>
        <dbReference type="ChEBI" id="CHEBI:43474"/>
        <dbReference type="ChEBI" id="CHEBI:167627"/>
        <dbReference type="ChEBI" id="CHEBI:456216"/>
    </reaction>
    <physiologicalReaction direction="left-to-right" evidence="10">
        <dbReference type="Rhea" id="RHEA:67029"/>
    </physiologicalReaction>
</comment>
<dbReference type="SUPFAM" id="SSF52540">
    <property type="entry name" value="P-loop containing nucleoside triphosphate hydrolases"/>
    <property type="match status" value="1"/>
</dbReference>
<comment type="subcellular location">
    <subcellularLocation>
        <location evidence="1">Mitochondrion inner membrane</location>
        <topology evidence="1">Multi-pass membrane protein</topology>
    </subcellularLocation>
</comment>
<dbReference type="AlphaFoldDB" id="A0A0K2TID8"/>
<feature type="domain" description="ABC transporter" evidence="12">
    <location>
        <begin position="413"/>
        <end position="647"/>
    </location>
</feature>
<dbReference type="Gene3D" id="1.20.1560.10">
    <property type="entry name" value="ABC transporter type 1, transmembrane domain"/>
    <property type="match status" value="1"/>
</dbReference>
<dbReference type="FunFam" id="1.20.1560.10:FF:000004">
    <property type="entry name" value="ATP-binding cassette sub-family B member 7"/>
    <property type="match status" value="1"/>
</dbReference>
<feature type="transmembrane region" description="Helical" evidence="11">
    <location>
        <begin position="120"/>
        <end position="138"/>
    </location>
</feature>
<dbReference type="PROSITE" id="PS50929">
    <property type="entry name" value="ABC_TM1F"/>
    <property type="match status" value="1"/>
</dbReference>
<feature type="transmembrane region" description="Helical" evidence="11">
    <location>
        <begin position="342"/>
        <end position="366"/>
    </location>
</feature>
<dbReference type="InterPro" id="IPR011527">
    <property type="entry name" value="ABC1_TM_dom"/>
</dbReference>
<dbReference type="CDD" id="cd18582">
    <property type="entry name" value="ABC_6TM_ATM1_ABCB7"/>
    <property type="match status" value="1"/>
</dbReference>
<dbReference type="EMBL" id="HACA01008343">
    <property type="protein sequence ID" value="CDW25704.1"/>
    <property type="molecule type" value="Transcribed_RNA"/>
</dbReference>
<feature type="domain" description="ABC transmembrane type-1" evidence="13">
    <location>
        <begin position="81"/>
        <end position="375"/>
    </location>
</feature>
<evidence type="ECO:0000256" key="3">
    <source>
        <dbReference type="ARBA" id="ARBA00022692"/>
    </source>
</evidence>
<dbReference type="SMART" id="SM00382">
    <property type="entry name" value="AAA"/>
    <property type="match status" value="1"/>
</dbReference>
<dbReference type="GO" id="GO:0006879">
    <property type="term" value="P:intracellular iron ion homeostasis"/>
    <property type="evidence" value="ECO:0007669"/>
    <property type="project" value="TreeGrafter"/>
</dbReference>
<feature type="transmembrane region" description="Helical" evidence="11">
    <location>
        <begin position="201"/>
        <end position="226"/>
    </location>
</feature>
<name>A0A0K2TID8_LEPSM</name>
<dbReference type="Pfam" id="PF00005">
    <property type="entry name" value="ABC_tran"/>
    <property type="match status" value="1"/>
</dbReference>
<dbReference type="GO" id="GO:0005524">
    <property type="term" value="F:ATP binding"/>
    <property type="evidence" value="ECO:0007669"/>
    <property type="project" value="UniProtKB-KW"/>
</dbReference>